<proteinExistence type="predicted"/>
<evidence type="ECO:0000313" key="6">
    <source>
        <dbReference type="EMBL" id="SVE45458.1"/>
    </source>
</evidence>
<evidence type="ECO:0000256" key="2">
    <source>
        <dbReference type="ARBA" id="ARBA00022723"/>
    </source>
</evidence>
<dbReference type="GO" id="GO:0008198">
    <property type="term" value="F:ferrous iron binding"/>
    <property type="evidence" value="ECO:0007669"/>
    <property type="project" value="TreeGrafter"/>
</dbReference>
<feature type="non-terminal residue" evidence="6">
    <location>
        <position position="1"/>
    </location>
</feature>
<dbReference type="GO" id="GO:0004322">
    <property type="term" value="F:ferroxidase activity"/>
    <property type="evidence" value="ECO:0007669"/>
    <property type="project" value="TreeGrafter"/>
</dbReference>
<dbReference type="PANTHER" id="PTHR11431:SF127">
    <property type="entry name" value="BACTERIAL NON-HEME FERRITIN"/>
    <property type="match status" value="1"/>
</dbReference>
<dbReference type="Gene3D" id="1.20.1260.10">
    <property type="match status" value="1"/>
</dbReference>
<dbReference type="GO" id="GO:0005829">
    <property type="term" value="C:cytosol"/>
    <property type="evidence" value="ECO:0007669"/>
    <property type="project" value="TreeGrafter"/>
</dbReference>
<dbReference type="PANTHER" id="PTHR11431">
    <property type="entry name" value="FERRITIN"/>
    <property type="match status" value="1"/>
</dbReference>
<dbReference type="InterPro" id="IPR009040">
    <property type="entry name" value="Ferritin-like_diiron"/>
</dbReference>
<dbReference type="GO" id="GO:0006826">
    <property type="term" value="P:iron ion transport"/>
    <property type="evidence" value="ECO:0007669"/>
    <property type="project" value="InterPro"/>
</dbReference>
<feature type="non-terminal residue" evidence="6">
    <location>
        <position position="99"/>
    </location>
</feature>
<evidence type="ECO:0000256" key="4">
    <source>
        <dbReference type="ARBA" id="ARBA00023004"/>
    </source>
</evidence>
<keyword evidence="4" id="KW-0408">Iron</keyword>
<dbReference type="InterPro" id="IPR001519">
    <property type="entry name" value="Ferritin"/>
</dbReference>
<dbReference type="CDD" id="cd01055">
    <property type="entry name" value="Nonheme_Ferritin"/>
    <property type="match status" value="1"/>
</dbReference>
<evidence type="ECO:0000256" key="3">
    <source>
        <dbReference type="ARBA" id="ARBA00023002"/>
    </source>
</evidence>
<reference evidence="6" key="1">
    <citation type="submission" date="2018-05" db="EMBL/GenBank/DDBJ databases">
        <authorList>
            <person name="Lanie J.A."/>
            <person name="Ng W.-L."/>
            <person name="Kazmierczak K.M."/>
            <person name="Andrzejewski T.M."/>
            <person name="Davidsen T.M."/>
            <person name="Wayne K.J."/>
            <person name="Tettelin H."/>
            <person name="Glass J.I."/>
            <person name="Rusch D."/>
            <person name="Podicherti R."/>
            <person name="Tsui H.-C.T."/>
            <person name="Winkler M.E."/>
        </authorList>
    </citation>
    <scope>NUCLEOTIDE SEQUENCE</scope>
</reference>
<dbReference type="InterPro" id="IPR041719">
    <property type="entry name" value="Ferritin_prok"/>
</dbReference>
<organism evidence="6">
    <name type="scientific">marine metagenome</name>
    <dbReference type="NCBI Taxonomy" id="408172"/>
    <lineage>
        <taxon>unclassified sequences</taxon>
        <taxon>metagenomes</taxon>
        <taxon>ecological metagenomes</taxon>
    </lineage>
</organism>
<dbReference type="InterPro" id="IPR008331">
    <property type="entry name" value="Ferritin_DPS_dom"/>
</dbReference>
<keyword evidence="1" id="KW-0409">Iron storage</keyword>
<name>A0A383DNM7_9ZZZZ</name>
<evidence type="ECO:0000259" key="5">
    <source>
        <dbReference type="PROSITE" id="PS50905"/>
    </source>
</evidence>
<keyword evidence="3" id="KW-0560">Oxidoreductase</keyword>
<sequence length="99" mass="11577">VWDILSPTIQQTLNQQLNFEFYSAYTYLSLAAYFEDLDLSGFAHWMKIQYQEELLHAEKIYTFINDCDGRVLLQALDAPQSEWDSPLDGFKFALESERA</sequence>
<evidence type="ECO:0000256" key="1">
    <source>
        <dbReference type="ARBA" id="ARBA00022434"/>
    </source>
</evidence>
<dbReference type="EMBL" id="UINC01218436">
    <property type="protein sequence ID" value="SVE45458.1"/>
    <property type="molecule type" value="Genomic_DNA"/>
</dbReference>
<dbReference type="SUPFAM" id="SSF47240">
    <property type="entry name" value="Ferritin-like"/>
    <property type="match status" value="1"/>
</dbReference>
<feature type="domain" description="Ferritin-like diiron" evidence="5">
    <location>
        <begin position="3"/>
        <end position="99"/>
    </location>
</feature>
<gene>
    <name evidence="6" type="ORF">METZ01_LOCUS498312</name>
</gene>
<dbReference type="PROSITE" id="PS50905">
    <property type="entry name" value="FERRITIN_LIKE"/>
    <property type="match status" value="1"/>
</dbReference>
<dbReference type="Pfam" id="PF00210">
    <property type="entry name" value="Ferritin"/>
    <property type="match status" value="1"/>
</dbReference>
<dbReference type="AlphaFoldDB" id="A0A383DNM7"/>
<dbReference type="GO" id="GO:0008199">
    <property type="term" value="F:ferric iron binding"/>
    <property type="evidence" value="ECO:0007669"/>
    <property type="project" value="InterPro"/>
</dbReference>
<protein>
    <recommendedName>
        <fullName evidence="5">Ferritin-like diiron domain-containing protein</fullName>
    </recommendedName>
</protein>
<dbReference type="InterPro" id="IPR009078">
    <property type="entry name" value="Ferritin-like_SF"/>
</dbReference>
<dbReference type="GO" id="GO:0006879">
    <property type="term" value="P:intracellular iron ion homeostasis"/>
    <property type="evidence" value="ECO:0007669"/>
    <property type="project" value="UniProtKB-KW"/>
</dbReference>
<accession>A0A383DNM7</accession>
<dbReference type="InterPro" id="IPR012347">
    <property type="entry name" value="Ferritin-like"/>
</dbReference>
<keyword evidence="2" id="KW-0479">Metal-binding</keyword>